<evidence type="ECO:0000256" key="6">
    <source>
        <dbReference type="SAM" id="Phobius"/>
    </source>
</evidence>
<dbReference type="InterPro" id="IPR036259">
    <property type="entry name" value="MFS_trans_sf"/>
</dbReference>
<feature type="domain" description="Major facilitator superfamily (MFS) profile" evidence="7">
    <location>
        <begin position="1"/>
        <end position="404"/>
    </location>
</feature>
<dbReference type="EMBL" id="AP026560">
    <property type="protein sequence ID" value="BDP41612.1"/>
    <property type="molecule type" value="Genomic_DNA"/>
</dbReference>
<proteinExistence type="predicted"/>
<dbReference type="PROSITE" id="PS50850">
    <property type="entry name" value="MFS"/>
    <property type="match status" value="1"/>
</dbReference>
<evidence type="ECO:0000313" key="9">
    <source>
        <dbReference type="Proteomes" id="UP001064971"/>
    </source>
</evidence>
<dbReference type="Gene3D" id="1.20.1250.20">
    <property type="entry name" value="MFS general substrate transporter like domains"/>
    <property type="match status" value="1"/>
</dbReference>
<evidence type="ECO:0000313" key="8">
    <source>
        <dbReference type="EMBL" id="BDP41612.1"/>
    </source>
</evidence>
<name>A0ABM8ACU5_9DEIO</name>
<dbReference type="SUPFAM" id="SSF103473">
    <property type="entry name" value="MFS general substrate transporter"/>
    <property type="match status" value="1"/>
</dbReference>
<feature type="transmembrane region" description="Helical" evidence="6">
    <location>
        <begin position="83"/>
        <end position="104"/>
    </location>
</feature>
<keyword evidence="3 6" id="KW-0812">Transmembrane</keyword>
<dbReference type="Pfam" id="PF07690">
    <property type="entry name" value="MFS_1"/>
    <property type="match status" value="1"/>
</dbReference>
<accession>A0ABM8ACU5</accession>
<keyword evidence="5 6" id="KW-0472">Membrane</keyword>
<evidence type="ECO:0000256" key="5">
    <source>
        <dbReference type="ARBA" id="ARBA00023136"/>
    </source>
</evidence>
<organism evidence="8 9">
    <name type="scientific">Deinococcus aetherius</name>
    <dbReference type="NCBI Taxonomy" id="200252"/>
    <lineage>
        <taxon>Bacteria</taxon>
        <taxon>Thermotogati</taxon>
        <taxon>Deinococcota</taxon>
        <taxon>Deinococci</taxon>
        <taxon>Deinococcales</taxon>
        <taxon>Deinococcaceae</taxon>
        <taxon>Deinococcus</taxon>
    </lineage>
</organism>
<evidence type="ECO:0000259" key="7">
    <source>
        <dbReference type="PROSITE" id="PS50850"/>
    </source>
</evidence>
<keyword evidence="9" id="KW-1185">Reference proteome</keyword>
<dbReference type="RefSeq" id="WP_264774354.1">
    <property type="nucleotide sequence ID" value="NZ_AP026560.1"/>
</dbReference>
<dbReference type="Proteomes" id="UP001064971">
    <property type="component" value="Chromosome"/>
</dbReference>
<keyword evidence="4 6" id="KW-1133">Transmembrane helix</keyword>
<comment type="subcellular location">
    <subcellularLocation>
        <location evidence="1">Cell membrane</location>
        <topology evidence="1">Multi-pass membrane protein</topology>
    </subcellularLocation>
</comment>
<feature type="transmembrane region" description="Helical" evidence="6">
    <location>
        <begin position="57"/>
        <end position="76"/>
    </location>
</feature>
<dbReference type="CDD" id="cd06173">
    <property type="entry name" value="MFS_MefA_like"/>
    <property type="match status" value="1"/>
</dbReference>
<feature type="transmembrane region" description="Helical" evidence="6">
    <location>
        <begin position="377"/>
        <end position="399"/>
    </location>
</feature>
<dbReference type="PANTHER" id="PTHR23513:SF11">
    <property type="entry name" value="STAPHYLOFERRIN A TRANSPORTER"/>
    <property type="match status" value="1"/>
</dbReference>
<feature type="transmembrane region" description="Helical" evidence="6">
    <location>
        <begin position="293"/>
        <end position="312"/>
    </location>
</feature>
<evidence type="ECO:0000256" key="3">
    <source>
        <dbReference type="ARBA" id="ARBA00022692"/>
    </source>
</evidence>
<feature type="transmembrane region" description="Helical" evidence="6">
    <location>
        <begin position="318"/>
        <end position="336"/>
    </location>
</feature>
<reference evidence="8" key="1">
    <citation type="submission" date="2022-07" db="EMBL/GenBank/DDBJ databases">
        <title>Complete Genome Sequence of the Radioresistant Bacterium Deinococcus aetherius ST0316, Isolated from the Air Dust collected in Lower Stratosphere above Japan.</title>
        <authorList>
            <person name="Satoh K."/>
            <person name="Hagiwara K."/>
            <person name="Katsumata K."/>
            <person name="Kubo A."/>
            <person name="Yokobori S."/>
            <person name="Yamagishi A."/>
            <person name="Oono Y."/>
            <person name="Narumi I."/>
        </authorList>
    </citation>
    <scope>NUCLEOTIDE SEQUENCE</scope>
    <source>
        <strain evidence="8">ST0316</strain>
    </source>
</reference>
<dbReference type="InterPro" id="IPR020846">
    <property type="entry name" value="MFS_dom"/>
</dbReference>
<evidence type="ECO:0000256" key="4">
    <source>
        <dbReference type="ARBA" id="ARBA00022989"/>
    </source>
</evidence>
<evidence type="ECO:0000256" key="2">
    <source>
        <dbReference type="ARBA" id="ARBA00022475"/>
    </source>
</evidence>
<dbReference type="InterPro" id="IPR011701">
    <property type="entry name" value="MFS"/>
</dbReference>
<protein>
    <submittedName>
        <fullName evidence="8">MFS transporter</fullName>
    </submittedName>
</protein>
<gene>
    <name evidence="8" type="ORF">DAETH_15810</name>
</gene>
<dbReference type="PANTHER" id="PTHR23513">
    <property type="entry name" value="INTEGRAL MEMBRANE EFFLUX PROTEIN-RELATED"/>
    <property type="match status" value="1"/>
</dbReference>
<feature type="transmembrane region" description="Helical" evidence="6">
    <location>
        <begin position="266"/>
        <end position="286"/>
    </location>
</feature>
<feature type="transmembrane region" description="Helical" evidence="6">
    <location>
        <begin position="177"/>
        <end position="196"/>
    </location>
</feature>
<evidence type="ECO:0000256" key="1">
    <source>
        <dbReference type="ARBA" id="ARBA00004651"/>
    </source>
</evidence>
<feature type="transmembrane region" description="Helical" evidence="6">
    <location>
        <begin position="227"/>
        <end position="254"/>
    </location>
</feature>
<feature type="transmembrane region" description="Helical" evidence="6">
    <location>
        <begin position="348"/>
        <end position="371"/>
    </location>
</feature>
<keyword evidence="2" id="KW-1003">Cell membrane</keyword>
<sequence length="408" mass="41928">MTLARLLGPHAGAVLRPPFLPYWLGQSVSALGDRMTAVALPAVVLSLGGGASDLARLAAWSTGAQLALLLIGGVLVDRLPRRAVLLAMDGLRAVLLGVTAWFLAQGQVSITALVALSAALGACSALFYPATASILPELVDDAQLVPANALRNLSNQLSGVIGPALGGMLVALGGASFALGMDALSFVVGALGLYLMRPRPRRLQEVAAQPLWREALEGFRIILASTWLWLTIGLFALVNIFFGGLNVVVLPLYAREVLGGAPDLGWLYTAQALGAVVAALVLGRLGSVRRRGIVAYTAVVGQGSAVALLALAGSLLPAMLALFVSGACVTLFSVLWEATLQERVPNEALGRVASVDMLGSIALLPLGFVVLGQAVEVLGVTGSALACGSIITLLALLGLSTRAVRGLE</sequence>